<gene>
    <name evidence="7" type="ORF">LZA78_07195</name>
</gene>
<feature type="transmembrane region" description="Helical" evidence="5">
    <location>
        <begin position="140"/>
        <end position="157"/>
    </location>
</feature>
<evidence type="ECO:0000256" key="4">
    <source>
        <dbReference type="ARBA" id="ARBA00023136"/>
    </source>
</evidence>
<evidence type="ECO:0000259" key="6">
    <source>
        <dbReference type="Pfam" id="PF07298"/>
    </source>
</evidence>
<comment type="subcellular location">
    <subcellularLocation>
        <location evidence="1">Membrane</location>
        <topology evidence="1">Multi-pass membrane protein</topology>
    </subcellularLocation>
</comment>
<name>A0ABS8YVW9_9RHOB</name>
<dbReference type="InterPro" id="IPR009915">
    <property type="entry name" value="NnrU_dom"/>
</dbReference>
<proteinExistence type="predicted"/>
<feature type="domain" description="NnrU" evidence="6">
    <location>
        <begin position="8"/>
        <end position="226"/>
    </location>
</feature>
<sequence>MTGWAEFLIAGLIFMASHAVPANPRIKGRIVAVMGQRGWVWGFSLLSTGLLFWVIFAAGRAPFVELWPQAGWPRWLLNIAMPLAVVLGTFGVAAPNPFAFEGRAEGFDPDHPGIAGVVRQPLLWALILWSGAHLIANGDLAHVILFGVFFAFSLMGMRAMEARKRRLWGEAEWARLSGRTSDWPFQALITGRWQPRQGPSLLRLSLAVVLWAAIFHLHAPVIGFSPLP</sequence>
<keyword evidence="2 5" id="KW-0812">Transmembrane</keyword>
<evidence type="ECO:0000256" key="1">
    <source>
        <dbReference type="ARBA" id="ARBA00004141"/>
    </source>
</evidence>
<reference evidence="7 8" key="1">
    <citation type="submission" date="2021-12" db="EMBL/GenBank/DDBJ databases">
        <title>Sinirhodobacter sp. WL0062 is a bacterium isolated from seawater.</title>
        <authorList>
            <person name="Wang L."/>
            <person name="He W."/>
            <person name="Zhang D.-F."/>
        </authorList>
    </citation>
    <scope>NUCLEOTIDE SEQUENCE [LARGE SCALE GENOMIC DNA]</scope>
    <source>
        <strain evidence="7 8">WL0062</strain>
    </source>
</reference>
<feature type="transmembrane region" description="Helical" evidence="5">
    <location>
        <begin position="75"/>
        <end position="94"/>
    </location>
</feature>
<evidence type="ECO:0000256" key="3">
    <source>
        <dbReference type="ARBA" id="ARBA00022989"/>
    </source>
</evidence>
<dbReference type="Pfam" id="PF07298">
    <property type="entry name" value="NnrU"/>
    <property type="match status" value="1"/>
</dbReference>
<evidence type="ECO:0000256" key="2">
    <source>
        <dbReference type="ARBA" id="ARBA00022692"/>
    </source>
</evidence>
<evidence type="ECO:0000313" key="8">
    <source>
        <dbReference type="Proteomes" id="UP001521181"/>
    </source>
</evidence>
<dbReference type="RefSeq" id="WP_233676263.1">
    <property type="nucleotide sequence ID" value="NZ_JAJUOS010000004.1"/>
</dbReference>
<evidence type="ECO:0000313" key="7">
    <source>
        <dbReference type="EMBL" id="MCE5973260.1"/>
    </source>
</evidence>
<feature type="transmembrane region" description="Helical" evidence="5">
    <location>
        <begin position="38"/>
        <end position="63"/>
    </location>
</feature>
<keyword evidence="4 5" id="KW-0472">Membrane</keyword>
<accession>A0ABS8YVW9</accession>
<comment type="caution">
    <text evidence="7">The sequence shown here is derived from an EMBL/GenBank/DDBJ whole genome shotgun (WGS) entry which is preliminary data.</text>
</comment>
<feature type="transmembrane region" description="Helical" evidence="5">
    <location>
        <begin position="201"/>
        <end position="219"/>
    </location>
</feature>
<keyword evidence="3 5" id="KW-1133">Transmembrane helix</keyword>
<evidence type="ECO:0000256" key="5">
    <source>
        <dbReference type="SAM" id="Phobius"/>
    </source>
</evidence>
<organism evidence="7 8">
    <name type="scientific">Rhodobacter flavimaris</name>
    <dbReference type="NCBI Taxonomy" id="2907145"/>
    <lineage>
        <taxon>Bacteria</taxon>
        <taxon>Pseudomonadati</taxon>
        <taxon>Pseudomonadota</taxon>
        <taxon>Alphaproteobacteria</taxon>
        <taxon>Rhodobacterales</taxon>
        <taxon>Rhodobacter group</taxon>
        <taxon>Rhodobacter</taxon>
    </lineage>
</organism>
<protein>
    <submittedName>
        <fullName evidence="7">NnrU family protein</fullName>
    </submittedName>
</protein>
<dbReference type="Proteomes" id="UP001521181">
    <property type="component" value="Unassembled WGS sequence"/>
</dbReference>
<dbReference type="EMBL" id="JAJUOS010000004">
    <property type="protein sequence ID" value="MCE5973260.1"/>
    <property type="molecule type" value="Genomic_DNA"/>
</dbReference>
<keyword evidence="8" id="KW-1185">Reference proteome</keyword>